<dbReference type="WBParaSite" id="sdigi.contig19.g1714.t1">
    <property type="protein sequence ID" value="sdigi.contig19.g1714.t1"/>
    <property type="gene ID" value="sdigi.contig19.g1714"/>
</dbReference>
<sequence>MTTGEQTGIYDDSDTLTSAYMYCSGKSVTLRGAVTLVYNDESEDDDDDDGEVEDEG</sequence>
<accession>A0A915PQC0</accession>
<name>A0A915PQC0_9BILA</name>
<dbReference type="Proteomes" id="UP000887581">
    <property type="component" value="Unplaced"/>
</dbReference>
<organism evidence="1 2">
    <name type="scientific">Setaria digitata</name>
    <dbReference type="NCBI Taxonomy" id="48799"/>
    <lineage>
        <taxon>Eukaryota</taxon>
        <taxon>Metazoa</taxon>
        <taxon>Ecdysozoa</taxon>
        <taxon>Nematoda</taxon>
        <taxon>Chromadorea</taxon>
        <taxon>Rhabditida</taxon>
        <taxon>Spirurina</taxon>
        <taxon>Spiruromorpha</taxon>
        <taxon>Filarioidea</taxon>
        <taxon>Setariidae</taxon>
        <taxon>Setaria</taxon>
    </lineage>
</organism>
<reference evidence="2" key="1">
    <citation type="submission" date="2022-11" db="UniProtKB">
        <authorList>
            <consortium name="WormBaseParasite"/>
        </authorList>
    </citation>
    <scope>IDENTIFICATION</scope>
</reference>
<dbReference type="AlphaFoldDB" id="A0A915PQC0"/>
<protein>
    <submittedName>
        <fullName evidence="2">Uncharacterized protein</fullName>
    </submittedName>
</protein>
<proteinExistence type="predicted"/>
<evidence type="ECO:0000313" key="2">
    <source>
        <dbReference type="WBParaSite" id="sdigi.contig19.g1714.t1"/>
    </source>
</evidence>
<evidence type="ECO:0000313" key="1">
    <source>
        <dbReference type="Proteomes" id="UP000887581"/>
    </source>
</evidence>
<keyword evidence="1" id="KW-1185">Reference proteome</keyword>